<feature type="domain" description="ISXO2-like transposase" evidence="1">
    <location>
        <begin position="136"/>
        <end position="260"/>
    </location>
</feature>
<gene>
    <name evidence="2" type="ORF">H312_01809</name>
</gene>
<evidence type="ECO:0000313" key="2">
    <source>
        <dbReference type="EMBL" id="KCZ80802.1"/>
    </source>
</evidence>
<evidence type="ECO:0000313" key="3">
    <source>
        <dbReference type="Proteomes" id="UP000030655"/>
    </source>
</evidence>
<reference evidence="3" key="1">
    <citation type="submission" date="2013-02" db="EMBL/GenBank/DDBJ databases">
        <authorList>
            <consortium name="The Broad Institute Genome Sequencing Platform"/>
            <person name="Cuomo C."/>
            <person name="Becnel J."/>
            <person name="Sanscrainte N."/>
            <person name="Walker B."/>
            <person name="Young S.K."/>
            <person name="Zeng Q."/>
            <person name="Gargeya S."/>
            <person name="Fitzgerald M."/>
            <person name="Haas B."/>
            <person name="Abouelleil A."/>
            <person name="Alvarado L."/>
            <person name="Arachchi H.M."/>
            <person name="Berlin A.M."/>
            <person name="Chapman S.B."/>
            <person name="Dewar J."/>
            <person name="Goldberg J."/>
            <person name="Griggs A."/>
            <person name="Gujja S."/>
            <person name="Hansen M."/>
            <person name="Howarth C."/>
            <person name="Imamovic A."/>
            <person name="Larimer J."/>
            <person name="McCowan C."/>
            <person name="Murphy C."/>
            <person name="Neiman D."/>
            <person name="Pearson M."/>
            <person name="Priest M."/>
            <person name="Roberts A."/>
            <person name="Saif S."/>
            <person name="Shea T."/>
            <person name="Sisk P."/>
            <person name="Sykes S."/>
            <person name="Wortman J."/>
            <person name="Nusbaum C."/>
            <person name="Birren B."/>
        </authorList>
    </citation>
    <scope>NUCLEOTIDE SEQUENCE [LARGE SCALE GENOMIC DNA]</scope>
    <source>
        <strain evidence="3">PRA339</strain>
    </source>
</reference>
<sequence>MTKELTNLEKNIFCLNNLDLLHFLMDYKLLKNELACIYCKILCAFRNYKKSPDEYGWRCLNKGCKKYKFYYSIRKESFFEGFSCNIREIMKILIKYVSMQPRYSIKSSVDVSNSLVVKVLNKLLNLVPVTDFSANKLGGPVNIVQIDETMLNFKVKSHRGRAPSNKTDALFIIELNSFRNRAFATILPDKKSSTILPIILSQVAENSVIWTDEFKSYANLTNLGFRHKTICHKYEFINSETGVNTQTVESFNNELKLEIK</sequence>
<dbReference type="Pfam" id="PF12762">
    <property type="entry name" value="DDE_Tnp_IS1595"/>
    <property type="match status" value="1"/>
</dbReference>
<dbReference type="PANTHER" id="PTHR47163">
    <property type="entry name" value="DDE_TNP_IS1595 DOMAIN-CONTAINING PROTEIN"/>
    <property type="match status" value="1"/>
</dbReference>
<name>A0A059F117_9MICR</name>
<dbReference type="VEuPathDB" id="MicrosporidiaDB:H312_01809"/>
<dbReference type="PANTHER" id="PTHR47163:SF2">
    <property type="entry name" value="SI:DKEY-17M8.2"/>
    <property type="match status" value="1"/>
</dbReference>
<keyword evidence="3" id="KW-1185">Reference proteome</keyword>
<dbReference type="InterPro" id="IPR024445">
    <property type="entry name" value="Tnp_ISXO2-like"/>
</dbReference>
<dbReference type="SMART" id="SM01126">
    <property type="entry name" value="DDE_Tnp_IS1595"/>
    <property type="match status" value="1"/>
</dbReference>
<dbReference type="AlphaFoldDB" id="A0A059F117"/>
<evidence type="ECO:0000259" key="1">
    <source>
        <dbReference type="SMART" id="SM01126"/>
    </source>
</evidence>
<dbReference type="OrthoDB" id="2190711at2759"/>
<dbReference type="Proteomes" id="UP000030655">
    <property type="component" value="Unassembled WGS sequence"/>
</dbReference>
<dbReference type="InterPro" id="IPR053164">
    <property type="entry name" value="IS1016-like_transposase"/>
</dbReference>
<dbReference type="EMBL" id="KK365162">
    <property type="protein sequence ID" value="KCZ80802.1"/>
    <property type="molecule type" value="Genomic_DNA"/>
</dbReference>
<protein>
    <recommendedName>
        <fullName evidence="1">ISXO2-like transposase domain-containing protein</fullName>
    </recommendedName>
</protein>
<dbReference type="HOGENOM" id="CLU_044348_0_0_1"/>
<reference evidence="2 3" key="2">
    <citation type="submission" date="2014-03" db="EMBL/GenBank/DDBJ databases">
        <title>The Genome Sequence of Anncaliia algerae insect isolate PRA339.</title>
        <authorList>
            <consortium name="The Broad Institute Genome Sequencing Platform"/>
            <consortium name="The Broad Institute Genome Sequencing Center for Infectious Disease"/>
            <person name="Cuomo C."/>
            <person name="Becnel J."/>
            <person name="Sanscrainte N."/>
            <person name="Walker B."/>
            <person name="Young S.K."/>
            <person name="Zeng Q."/>
            <person name="Gargeya S."/>
            <person name="Fitzgerald M."/>
            <person name="Haas B."/>
            <person name="Abouelleil A."/>
            <person name="Alvarado L."/>
            <person name="Arachchi H.M."/>
            <person name="Berlin A.M."/>
            <person name="Chapman S.B."/>
            <person name="Dewar J."/>
            <person name="Goldberg J."/>
            <person name="Griggs A."/>
            <person name="Gujja S."/>
            <person name="Hansen M."/>
            <person name="Howarth C."/>
            <person name="Imamovic A."/>
            <person name="Larimer J."/>
            <person name="McCowan C."/>
            <person name="Murphy C."/>
            <person name="Neiman D."/>
            <person name="Pearson M."/>
            <person name="Priest M."/>
            <person name="Roberts A."/>
            <person name="Saif S."/>
            <person name="Shea T."/>
            <person name="Sisk P."/>
            <person name="Sykes S."/>
            <person name="Wortman J."/>
            <person name="Nusbaum C."/>
            <person name="Birren B."/>
        </authorList>
    </citation>
    <scope>NUCLEOTIDE SEQUENCE [LARGE SCALE GENOMIC DNA]</scope>
    <source>
        <strain evidence="2 3">PRA339</strain>
    </source>
</reference>
<accession>A0A059F117</accession>
<proteinExistence type="predicted"/>
<organism evidence="2 3">
    <name type="scientific">Anncaliia algerae PRA339</name>
    <dbReference type="NCBI Taxonomy" id="1288291"/>
    <lineage>
        <taxon>Eukaryota</taxon>
        <taxon>Fungi</taxon>
        <taxon>Fungi incertae sedis</taxon>
        <taxon>Microsporidia</taxon>
        <taxon>Tubulinosematoidea</taxon>
        <taxon>Tubulinosematidae</taxon>
        <taxon>Anncaliia</taxon>
    </lineage>
</organism>